<dbReference type="SUPFAM" id="SSF57829">
    <property type="entry name" value="Zn-binding ribosomal proteins"/>
    <property type="match status" value="1"/>
</dbReference>
<dbReference type="Pfam" id="PF01783">
    <property type="entry name" value="Ribosomal_L32p"/>
    <property type="match status" value="1"/>
</dbReference>
<evidence type="ECO:0000313" key="7">
    <source>
        <dbReference type="Proteomes" id="UP000176943"/>
    </source>
</evidence>
<comment type="caution">
    <text evidence="6">The sequence shown here is derived from an EMBL/GenBank/DDBJ whole genome shotgun (WGS) entry which is preliminary data.</text>
</comment>
<protein>
    <recommendedName>
        <fullName evidence="4 5">Large ribosomal subunit protein bL32</fullName>
    </recommendedName>
</protein>
<dbReference type="AlphaFoldDB" id="A0A1F4XZE2"/>
<evidence type="ECO:0000256" key="1">
    <source>
        <dbReference type="ARBA" id="ARBA00008560"/>
    </source>
</evidence>
<dbReference type="GO" id="GO:0015934">
    <property type="term" value="C:large ribosomal subunit"/>
    <property type="evidence" value="ECO:0007669"/>
    <property type="project" value="InterPro"/>
</dbReference>
<dbReference type="InterPro" id="IPR002677">
    <property type="entry name" value="Ribosomal_bL32"/>
</dbReference>
<evidence type="ECO:0000313" key="6">
    <source>
        <dbReference type="EMBL" id="OGC87090.1"/>
    </source>
</evidence>
<dbReference type="InterPro" id="IPR044957">
    <property type="entry name" value="Ribosomal_bL32_bact"/>
</dbReference>
<evidence type="ECO:0000256" key="3">
    <source>
        <dbReference type="ARBA" id="ARBA00023274"/>
    </source>
</evidence>
<keyword evidence="2 5" id="KW-0689">Ribosomal protein</keyword>
<dbReference type="Proteomes" id="UP000176943">
    <property type="component" value="Unassembled WGS sequence"/>
</dbReference>
<organism evidence="6 7">
    <name type="scientific">Candidatus Adlerbacteria bacterium RIFCSPLOWO2_01_FULL_54_16</name>
    <dbReference type="NCBI Taxonomy" id="1797244"/>
    <lineage>
        <taxon>Bacteria</taxon>
        <taxon>Candidatus Adleribacteriota</taxon>
    </lineage>
</organism>
<sequence length="75" mass="8120">MVVRMRHTRGHTANRRSHHALKASSLAVCECGAPRVSHRACRACGRYRGRVIVDLAGKAAAKAAKKAKKAETAQK</sequence>
<keyword evidence="3 5" id="KW-0687">Ribonucleoprotein</keyword>
<dbReference type="PANTHER" id="PTHR35534">
    <property type="entry name" value="50S RIBOSOMAL PROTEIN L32"/>
    <property type="match status" value="1"/>
</dbReference>
<dbReference type="NCBIfam" id="TIGR01031">
    <property type="entry name" value="rpmF_bact"/>
    <property type="match status" value="1"/>
</dbReference>
<dbReference type="GO" id="GO:0003735">
    <property type="term" value="F:structural constituent of ribosome"/>
    <property type="evidence" value="ECO:0007669"/>
    <property type="project" value="InterPro"/>
</dbReference>
<evidence type="ECO:0000256" key="4">
    <source>
        <dbReference type="ARBA" id="ARBA00035178"/>
    </source>
</evidence>
<proteinExistence type="inferred from homology"/>
<dbReference type="PANTHER" id="PTHR35534:SF1">
    <property type="entry name" value="LARGE RIBOSOMAL SUBUNIT PROTEIN BL32"/>
    <property type="match status" value="1"/>
</dbReference>
<accession>A0A1F4XZE2</accession>
<comment type="similarity">
    <text evidence="1 5">Belongs to the bacterial ribosomal protein bL32 family.</text>
</comment>
<dbReference type="HAMAP" id="MF_00340">
    <property type="entry name" value="Ribosomal_bL32"/>
    <property type="match status" value="1"/>
</dbReference>
<dbReference type="GO" id="GO:0006412">
    <property type="term" value="P:translation"/>
    <property type="evidence" value="ECO:0007669"/>
    <property type="project" value="UniProtKB-UniRule"/>
</dbReference>
<evidence type="ECO:0000256" key="2">
    <source>
        <dbReference type="ARBA" id="ARBA00022980"/>
    </source>
</evidence>
<dbReference type="InterPro" id="IPR011332">
    <property type="entry name" value="Ribosomal_zn-bd"/>
</dbReference>
<evidence type="ECO:0000256" key="5">
    <source>
        <dbReference type="HAMAP-Rule" id="MF_00340"/>
    </source>
</evidence>
<gene>
    <name evidence="5" type="primary">rpmF</name>
    <name evidence="6" type="ORF">A3B33_00505</name>
</gene>
<reference evidence="6 7" key="1">
    <citation type="journal article" date="2016" name="Nat. Commun.">
        <title>Thousands of microbial genomes shed light on interconnected biogeochemical processes in an aquifer system.</title>
        <authorList>
            <person name="Anantharaman K."/>
            <person name="Brown C.T."/>
            <person name="Hug L.A."/>
            <person name="Sharon I."/>
            <person name="Castelle C.J."/>
            <person name="Probst A.J."/>
            <person name="Thomas B.C."/>
            <person name="Singh A."/>
            <person name="Wilkins M.J."/>
            <person name="Karaoz U."/>
            <person name="Brodie E.L."/>
            <person name="Williams K.H."/>
            <person name="Hubbard S.S."/>
            <person name="Banfield J.F."/>
        </authorList>
    </citation>
    <scope>NUCLEOTIDE SEQUENCE [LARGE SCALE GENOMIC DNA]</scope>
</reference>
<dbReference type="EMBL" id="MEWY01000007">
    <property type="protein sequence ID" value="OGC87090.1"/>
    <property type="molecule type" value="Genomic_DNA"/>
</dbReference>
<name>A0A1F4XZE2_9BACT</name>